<dbReference type="RefSeq" id="WP_093118440.1">
    <property type="nucleotide sequence ID" value="NZ_FNWJ01000002.1"/>
</dbReference>
<sequence>MEPVSPRGDGARSPQALDARLDAGSFRDPESRVFYAAGEVLRVLSREGLEDFNAFASTRLFARTQEDGRVVRTERVDDWRSLDLPLVKEPAAVLRHERVPFVSYPYEWPFSMLKDAALLQLGLLQEALAEGLTLKDASPYNVQFVGSRPTFVDVGSFERLRPGETWTAYRQFCMLFLYPLLLQALRRVPYQPLLRGAIDGIDPLHMRSLLPLRDRLRRGVFTHVTLHARLQARYADRAGEIRSSLNRQLQDRELQRRLLEANVRKMQRLVERLRWQPPRGVWVAYGERNTYTDEDTQLKERFVEEAAGARRRRLVWDLGCNNGRYARIAARHADYVVALDADQGPVELLYRDLREEGEERILPLVVNLADPSPGLGWRGAERKPLWERGRPDLVLALALIHHVAITANVPVREFLGWLWSLGGELVIEFPTRDDPMVRKLLSGKREGLHPDYQLERFERELGEFFEVDRRLELPSGTRVLYAARPRGAGAEATRLIASSADSDG</sequence>
<dbReference type="SUPFAM" id="SSF53335">
    <property type="entry name" value="S-adenosyl-L-methionine-dependent methyltransferases"/>
    <property type="match status" value="1"/>
</dbReference>
<dbReference type="InterPro" id="IPR029063">
    <property type="entry name" value="SAM-dependent_MTases_sf"/>
</dbReference>
<reference evidence="3" key="1">
    <citation type="submission" date="2016-10" db="EMBL/GenBank/DDBJ databases">
        <authorList>
            <person name="Varghese N."/>
            <person name="Submissions S."/>
        </authorList>
    </citation>
    <scope>NUCLEOTIDE SEQUENCE [LARGE SCALE GENOMIC DNA]</scope>
    <source>
        <strain evidence="3">ATCC 35263</strain>
    </source>
</reference>
<dbReference type="OrthoDB" id="9765084at2"/>
<dbReference type="Gene3D" id="3.40.50.150">
    <property type="entry name" value="Vaccinia Virus protein VP39"/>
    <property type="match status" value="1"/>
</dbReference>
<accession>A0A1H6FWR6</accession>
<dbReference type="AlphaFoldDB" id="A0A1H6FWR6"/>
<feature type="coiled-coil region" evidence="1">
    <location>
        <begin position="242"/>
        <end position="276"/>
    </location>
</feature>
<dbReference type="EMBL" id="FNWJ01000002">
    <property type="protein sequence ID" value="SEH15226.1"/>
    <property type="molecule type" value="Genomic_DNA"/>
</dbReference>
<name>A0A1H6FWR6_THEAL</name>
<dbReference type="Proteomes" id="UP000222056">
    <property type="component" value="Unassembled WGS sequence"/>
</dbReference>
<keyword evidence="3" id="KW-1185">Reference proteome</keyword>
<evidence type="ECO:0008006" key="4">
    <source>
        <dbReference type="Google" id="ProtNLM"/>
    </source>
</evidence>
<dbReference type="CDD" id="cd02440">
    <property type="entry name" value="AdoMet_MTases"/>
    <property type="match status" value="1"/>
</dbReference>
<gene>
    <name evidence="2" type="ORF">SAMN02745716_1881</name>
</gene>
<evidence type="ECO:0000313" key="2">
    <source>
        <dbReference type="EMBL" id="SEH15226.1"/>
    </source>
</evidence>
<organism evidence="2 3">
    <name type="scientific">Thermoleophilum album</name>
    <dbReference type="NCBI Taxonomy" id="29539"/>
    <lineage>
        <taxon>Bacteria</taxon>
        <taxon>Bacillati</taxon>
        <taxon>Actinomycetota</taxon>
        <taxon>Thermoleophilia</taxon>
        <taxon>Thermoleophilales</taxon>
        <taxon>Thermoleophilaceae</taxon>
        <taxon>Thermoleophilum</taxon>
    </lineage>
</organism>
<keyword evidence="1" id="KW-0175">Coiled coil</keyword>
<evidence type="ECO:0000256" key="1">
    <source>
        <dbReference type="SAM" id="Coils"/>
    </source>
</evidence>
<dbReference type="STRING" id="29539.SAMN02745716_1881"/>
<protein>
    <recommendedName>
        <fullName evidence="4">Methyltransferase domain-containing protein</fullName>
    </recommendedName>
</protein>
<evidence type="ECO:0000313" key="3">
    <source>
        <dbReference type="Proteomes" id="UP000222056"/>
    </source>
</evidence>
<proteinExistence type="predicted"/>